<feature type="transmembrane region" description="Helical" evidence="2">
    <location>
        <begin position="476"/>
        <end position="501"/>
    </location>
</feature>
<dbReference type="InterPro" id="IPR003593">
    <property type="entry name" value="AAA+_ATPase"/>
</dbReference>
<dbReference type="SUPFAM" id="SSF52540">
    <property type="entry name" value="P-loop containing nucleoside triphosphate hydrolases"/>
    <property type="match status" value="1"/>
</dbReference>
<feature type="compositionally biased region" description="Acidic residues" evidence="1">
    <location>
        <begin position="368"/>
        <end position="381"/>
    </location>
</feature>
<accession>A0A2N5XZG8</accession>
<organism evidence="4 5">
    <name type="scientific">Kineobactrum sediminis</name>
    <dbReference type="NCBI Taxonomy" id="1905677"/>
    <lineage>
        <taxon>Bacteria</taxon>
        <taxon>Pseudomonadati</taxon>
        <taxon>Pseudomonadota</taxon>
        <taxon>Gammaproteobacteria</taxon>
        <taxon>Cellvibrionales</taxon>
        <taxon>Halieaceae</taxon>
        <taxon>Kineobactrum</taxon>
    </lineage>
</organism>
<keyword evidence="2" id="KW-1133">Transmembrane helix</keyword>
<evidence type="ECO:0000256" key="1">
    <source>
        <dbReference type="SAM" id="MobiDB-lite"/>
    </source>
</evidence>
<feature type="region of interest" description="Disordered" evidence="1">
    <location>
        <begin position="284"/>
        <end position="334"/>
    </location>
</feature>
<dbReference type="PANTHER" id="PTHR35894">
    <property type="entry name" value="GENERAL SECRETION PATHWAY PROTEIN A-RELATED"/>
    <property type="match status" value="1"/>
</dbReference>
<dbReference type="EMBL" id="PKLZ01000012">
    <property type="protein sequence ID" value="PLW81538.1"/>
    <property type="molecule type" value="Genomic_DNA"/>
</dbReference>
<dbReference type="OrthoDB" id="9780149at2"/>
<dbReference type="RefSeq" id="WP_101522337.1">
    <property type="nucleotide sequence ID" value="NZ_PKLZ01000012.1"/>
</dbReference>
<dbReference type="InterPro" id="IPR049945">
    <property type="entry name" value="AAA_22"/>
</dbReference>
<reference evidence="5" key="1">
    <citation type="submission" date="2017-11" db="EMBL/GenBank/DDBJ databases">
        <title>The draft genome sequence of Chromatocurvus sp. F02.</title>
        <authorList>
            <person name="Du Z.-J."/>
            <person name="Chang Y.-Q."/>
        </authorList>
    </citation>
    <scope>NUCLEOTIDE SEQUENCE [LARGE SCALE GENOMIC DNA]</scope>
    <source>
        <strain evidence="5">F02</strain>
    </source>
</reference>
<feature type="domain" description="AAA+ ATPase" evidence="3">
    <location>
        <begin position="42"/>
        <end position="207"/>
    </location>
</feature>
<gene>
    <name evidence="4" type="ORF">CWI75_15000</name>
</gene>
<dbReference type="AlphaFoldDB" id="A0A2N5XZG8"/>
<keyword evidence="2" id="KW-0472">Membrane</keyword>
<feature type="compositionally biased region" description="Pro residues" evidence="1">
    <location>
        <begin position="315"/>
        <end position="327"/>
    </location>
</feature>
<evidence type="ECO:0000256" key="2">
    <source>
        <dbReference type="SAM" id="Phobius"/>
    </source>
</evidence>
<proteinExistence type="predicted"/>
<dbReference type="Proteomes" id="UP000234845">
    <property type="component" value="Unassembled WGS sequence"/>
</dbReference>
<comment type="caution">
    <text evidence="4">The sequence shown here is derived from an EMBL/GenBank/DDBJ whole genome shotgun (WGS) entry which is preliminary data.</text>
</comment>
<name>A0A2N5XZG8_9GAMM</name>
<feature type="region of interest" description="Disordered" evidence="1">
    <location>
        <begin position="348"/>
        <end position="468"/>
    </location>
</feature>
<evidence type="ECO:0000259" key="3">
    <source>
        <dbReference type="SMART" id="SM00382"/>
    </source>
</evidence>
<protein>
    <recommendedName>
        <fullName evidence="3">AAA+ ATPase domain-containing protein</fullName>
    </recommendedName>
</protein>
<dbReference type="GO" id="GO:0016887">
    <property type="term" value="F:ATP hydrolysis activity"/>
    <property type="evidence" value="ECO:0007669"/>
    <property type="project" value="InterPro"/>
</dbReference>
<sequence length="503" mass="54305">MYDQFYHFKSEPFRLSPDHAFAYAHKGFNKARAYMSYAFNRAEGFVMITGRPGTGKTTLIGALVDDLAGKDVSVAHLVCTQLQADDLLKMVAYEFGVSVNVVEKGELLQRLTQQFRSWHRDGRRALLIVDEAQDLSVSAMEELRLLTNIQVSGKPLLQIFLLGQPELRELVLSPALEQVHQRIVAASHMQALAMEETQAYIMHRLEVVGWRGDPAISQAVFPLVYKFSEGIPRRINLICSRLLLHCAVEERHRIGVADVQEVVRELQGESLAAGASFAAADFAVDDVPNPDTDHGTGNDSAPAASAEPAVAQPPARTPAPPVTPQKPNPRTQQRQRLKVVANGAAGAGALHADDFTPPGFDTNGYAAGEDDSDEEAAEEIIIETAGAAMAQPQDAPTRPQAAPGKSRKARPADAEAGATPTSRSPAPEPANHSRPAPAQHTRNGSPRVAPATRAVDAAPDTTFDKSRGRRSFTDSWMILAVFGASVALVIWGANGFSLAFFTQ</sequence>
<keyword evidence="5" id="KW-1185">Reference proteome</keyword>
<dbReference type="Pfam" id="PF13401">
    <property type="entry name" value="AAA_22"/>
    <property type="match status" value="1"/>
</dbReference>
<dbReference type="InterPro" id="IPR027417">
    <property type="entry name" value="P-loop_NTPase"/>
</dbReference>
<dbReference type="InterPro" id="IPR052026">
    <property type="entry name" value="ExeA_AAA_ATPase_DNA-bind"/>
</dbReference>
<evidence type="ECO:0000313" key="4">
    <source>
        <dbReference type="EMBL" id="PLW81538.1"/>
    </source>
</evidence>
<feature type="compositionally biased region" description="Low complexity" evidence="1">
    <location>
        <begin position="301"/>
        <end position="314"/>
    </location>
</feature>
<dbReference type="Gene3D" id="3.40.50.300">
    <property type="entry name" value="P-loop containing nucleotide triphosphate hydrolases"/>
    <property type="match status" value="1"/>
</dbReference>
<dbReference type="SMART" id="SM00382">
    <property type="entry name" value="AAA"/>
    <property type="match status" value="1"/>
</dbReference>
<dbReference type="PANTHER" id="PTHR35894:SF1">
    <property type="entry name" value="PHOSPHORIBULOKINASE _ URIDINE KINASE FAMILY"/>
    <property type="match status" value="1"/>
</dbReference>
<keyword evidence="2" id="KW-0812">Transmembrane</keyword>
<evidence type="ECO:0000313" key="5">
    <source>
        <dbReference type="Proteomes" id="UP000234845"/>
    </source>
</evidence>